<feature type="domain" description="CinA C-terminal" evidence="1">
    <location>
        <begin position="6"/>
        <end position="157"/>
    </location>
</feature>
<dbReference type="SUPFAM" id="SSF142433">
    <property type="entry name" value="CinA-like"/>
    <property type="match status" value="1"/>
</dbReference>
<proteinExistence type="predicted"/>
<gene>
    <name evidence="2" type="ORF">MGWOODY_Clf1607</name>
</gene>
<organism evidence="2">
    <name type="scientific">hydrothermal vent metagenome</name>
    <dbReference type="NCBI Taxonomy" id="652676"/>
    <lineage>
        <taxon>unclassified sequences</taxon>
        <taxon>metagenomes</taxon>
        <taxon>ecological metagenomes</taxon>
    </lineage>
</organism>
<evidence type="ECO:0000259" key="1">
    <source>
        <dbReference type="Pfam" id="PF02464"/>
    </source>
</evidence>
<dbReference type="AlphaFoldDB" id="A0A160V8B0"/>
<dbReference type="InterPro" id="IPR008136">
    <property type="entry name" value="CinA_C"/>
</dbReference>
<protein>
    <submittedName>
        <fullName evidence="2">Molybdopterin binding motif, CinA N-terminal domain / C-terminal domain of CinA type S</fullName>
    </submittedName>
</protein>
<sequence length="162" mass="16753">MPDLTSLAAPAAALLKERGQSIAVADSSCGGLISAALVSIPGASDYYVGGSTIYTRVAQKGLLLVPDATMEGMRASSEPYALLNARTIREALGTVWGLAETGASGPTGNRYGDSSGHACFAVTGPVEKAITLETGDTDREKNMWVFAKAALNLLIECVNESK</sequence>
<dbReference type="EMBL" id="FAXA01000201">
    <property type="protein sequence ID" value="CUV02194.1"/>
    <property type="molecule type" value="Genomic_DNA"/>
</dbReference>
<name>A0A160V8B0_9ZZZZ</name>
<evidence type="ECO:0000313" key="2">
    <source>
        <dbReference type="EMBL" id="CUV02194.1"/>
    </source>
</evidence>
<dbReference type="InterPro" id="IPR036653">
    <property type="entry name" value="CinA-like_C"/>
</dbReference>
<dbReference type="Pfam" id="PF02464">
    <property type="entry name" value="CinA"/>
    <property type="match status" value="1"/>
</dbReference>
<reference evidence="2" key="1">
    <citation type="submission" date="2015-10" db="EMBL/GenBank/DDBJ databases">
        <authorList>
            <person name="Gilbert D.G."/>
        </authorList>
    </citation>
    <scope>NUCLEOTIDE SEQUENCE</scope>
</reference>
<accession>A0A160V8B0</accession>
<dbReference type="Gene3D" id="3.90.950.20">
    <property type="entry name" value="CinA-like"/>
    <property type="match status" value="1"/>
</dbReference>